<comment type="caution">
    <text evidence="2">The sequence shown here is derived from an EMBL/GenBank/DDBJ whole genome shotgun (WGS) entry which is preliminary data.</text>
</comment>
<feature type="signal peptide" evidence="1">
    <location>
        <begin position="1"/>
        <end position="20"/>
    </location>
</feature>
<dbReference type="EMBL" id="JABTTY010000001">
    <property type="protein sequence ID" value="MBE7524996.1"/>
    <property type="molecule type" value="Genomic_DNA"/>
</dbReference>
<dbReference type="Proteomes" id="UP000710385">
    <property type="component" value="Unassembled WGS sequence"/>
</dbReference>
<evidence type="ECO:0000256" key="1">
    <source>
        <dbReference type="SAM" id="SignalP"/>
    </source>
</evidence>
<organism evidence="2 3">
    <name type="scientific">candidate division WWE3 bacterium</name>
    <dbReference type="NCBI Taxonomy" id="2053526"/>
    <lineage>
        <taxon>Bacteria</taxon>
        <taxon>Katanobacteria</taxon>
    </lineage>
</organism>
<evidence type="ECO:0000313" key="2">
    <source>
        <dbReference type="EMBL" id="MBE7524996.1"/>
    </source>
</evidence>
<reference evidence="2" key="1">
    <citation type="submission" date="2020-05" db="EMBL/GenBank/DDBJ databases">
        <title>High-Quality Genomes of Partial-Nitritation/Anammox System by Hierarchical Clustering Based Hybrid Assembly.</title>
        <authorList>
            <person name="Liu L."/>
            <person name="Wang Y."/>
            <person name="Che Y."/>
            <person name="Chen Y."/>
            <person name="Xia Y."/>
            <person name="Luo R."/>
            <person name="Cheng S.H."/>
            <person name="Zheng C."/>
            <person name="Zhang T."/>
        </authorList>
    </citation>
    <scope>NUCLEOTIDE SEQUENCE</scope>
    <source>
        <strain evidence="2">H1_PAT1</strain>
    </source>
</reference>
<sequence>MNKLLLVGAAGMALLGQGCAVTPPKPVTDTVQNVQNAVQTAQDVKNKVDQGTAQVTATVSSVRNTLDRFSGE</sequence>
<protein>
    <recommendedName>
        <fullName evidence="4">Lipoprotein</fullName>
    </recommendedName>
</protein>
<evidence type="ECO:0008006" key="4">
    <source>
        <dbReference type="Google" id="ProtNLM"/>
    </source>
</evidence>
<accession>A0A928Y6G6</accession>
<dbReference type="PROSITE" id="PS51257">
    <property type="entry name" value="PROKAR_LIPOPROTEIN"/>
    <property type="match status" value="1"/>
</dbReference>
<keyword evidence="1" id="KW-0732">Signal</keyword>
<gene>
    <name evidence="2" type="ORF">HS096_01175</name>
</gene>
<dbReference type="AlphaFoldDB" id="A0A928Y6G6"/>
<evidence type="ECO:0000313" key="3">
    <source>
        <dbReference type="Proteomes" id="UP000710385"/>
    </source>
</evidence>
<proteinExistence type="predicted"/>
<name>A0A928Y6G6_UNCKA</name>
<feature type="chain" id="PRO_5036735315" description="Lipoprotein" evidence="1">
    <location>
        <begin position="21"/>
        <end position="72"/>
    </location>
</feature>